<dbReference type="Pfam" id="PF14017">
    <property type="entry name" value="DUF4233"/>
    <property type="match status" value="1"/>
</dbReference>
<feature type="transmembrane region" description="Helical" evidence="2">
    <location>
        <begin position="93"/>
        <end position="110"/>
    </location>
</feature>
<feature type="transmembrane region" description="Helical" evidence="2">
    <location>
        <begin position="116"/>
        <end position="135"/>
    </location>
</feature>
<reference evidence="3" key="2">
    <citation type="submission" date="2023-02" db="EMBL/GenBank/DDBJ databases">
        <authorList>
            <person name="Sun Q."/>
            <person name="Mori K."/>
        </authorList>
    </citation>
    <scope>NUCLEOTIDE SEQUENCE</scope>
    <source>
        <strain evidence="3">NBRC 112290</strain>
    </source>
</reference>
<accession>A0AA37XEI7</accession>
<reference evidence="3" key="1">
    <citation type="journal article" date="2014" name="Int. J. Syst. Evol. Microbiol.">
        <title>Complete genome sequence of Corynebacterium casei LMG S-19264T (=DSM 44701T), isolated from a smear-ripened cheese.</title>
        <authorList>
            <consortium name="US DOE Joint Genome Institute (JGI-PGF)"/>
            <person name="Walter F."/>
            <person name="Albersmeier A."/>
            <person name="Kalinowski J."/>
            <person name="Ruckert C."/>
        </authorList>
    </citation>
    <scope>NUCLEOTIDE SEQUENCE</scope>
    <source>
        <strain evidence="3">NBRC 112290</strain>
    </source>
</reference>
<feature type="transmembrane region" description="Helical" evidence="2">
    <location>
        <begin position="67"/>
        <end position="86"/>
    </location>
</feature>
<keyword evidence="2" id="KW-0472">Membrane</keyword>
<evidence type="ECO:0000313" key="3">
    <source>
        <dbReference type="EMBL" id="GMA31833.1"/>
    </source>
</evidence>
<evidence type="ECO:0000256" key="1">
    <source>
        <dbReference type="SAM" id="MobiDB-lite"/>
    </source>
</evidence>
<organism evidence="3 4">
    <name type="scientific">Litorihabitans aurantiacus</name>
    <dbReference type="NCBI Taxonomy" id="1930061"/>
    <lineage>
        <taxon>Bacteria</taxon>
        <taxon>Bacillati</taxon>
        <taxon>Actinomycetota</taxon>
        <taxon>Actinomycetes</taxon>
        <taxon>Micrococcales</taxon>
        <taxon>Beutenbergiaceae</taxon>
        <taxon>Litorihabitans</taxon>
    </lineage>
</organism>
<dbReference type="EMBL" id="BSUM01000001">
    <property type="protein sequence ID" value="GMA31833.1"/>
    <property type="molecule type" value="Genomic_DNA"/>
</dbReference>
<dbReference type="InterPro" id="IPR025327">
    <property type="entry name" value="DUF4233"/>
</dbReference>
<feature type="region of interest" description="Disordered" evidence="1">
    <location>
        <begin position="155"/>
        <end position="175"/>
    </location>
</feature>
<comment type="caution">
    <text evidence="3">The sequence shown here is derived from an EMBL/GenBank/DDBJ whole genome shotgun (WGS) entry which is preliminary data.</text>
</comment>
<sequence>MSTISQSAVPESAPDPSTGQGSPEVPAAPKPPRSARRLFCSTLLGLEAFVVFFAALTAYGLRAVDTGVILGVGIGGALACILAAGLLRSFVGYLLGTFIQGCLVAVAFLVPPMRDHMLAVGLVFAVLWVICWRVGARIDVEREERYAAELAHARANGTDGTDGTDGSGADGRVEP</sequence>
<keyword evidence="2" id="KW-1133">Transmembrane helix</keyword>
<evidence type="ECO:0008006" key="5">
    <source>
        <dbReference type="Google" id="ProtNLM"/>
    </source>
</evidence>
<feature type="transmembrane region" description="Helical" evidence="2">
    <location>
        <begin position="38"/>
        <end position="61"/>
    </location>
</feature>
<name>A0AA37XEI7_9MICO</name>
<evidence type="ECO:0000256" key="2">
    <source>
        <dbReference type="SAM" id="Phobius"/>
    </source>
</evidence>
<evidence type="ECO:0000313" key="4">
    <source>
        <dbReference type="Proteomes" id="UP001157161"/>
    </source>
</evidence>
<gene>
    <name evidence="3" type="ORF">GCM10025875_18250</name>
</gene>
<dbReference type="Proteomes" id="UP001157161">
    <property type="component" value="Unassembled WGS sequence"/>
</dbReference>
<keyword evidence="4" id="KW-1185">Reference proteome</keyword>
<keyword evidence="2" id="KW-0812">Transmembrane</keyword>
<dbReference type="AlphaFoldDB" id="A0AA37XEI7"/>
<feature type="region of interest" description="Disordered" evidence="1">
    <location>
        <begin position="1"/>
        <end position="32"/>
    </location>
</feature>
<dbReference type="RefSeq" id="WP_284250585.1">
    <property type="nucleotide sequence ID" value="NZ_BSUM01000001.1"/>
</dbReference>
<proteinExistence type="predicted"/>
<feature type="compositionally biased region" description="Polar residues" evidence="1">
    <location>
        <begin position="1"/>
        <end position="21"/>
    </location>
</feature>
<protein>
    <recommendedName>
        <fullName evidence="5">DUF4233 domain-containing protein</fullName>
    </recommendedName>
</protein>